<comment type="caution">
    <text evidence="1">The sequence shown here is derived from an EMBL/GenBank/DDBJ whole genome shotgun (WGS) entry which is preliminary data.</text>
</comment>
<evidence type="ECO:0000313" key="1">
    <source>
        <dbReference type="EMBL" id="KAA1081152.1"/>
    </source>
</evidence>
<dbReference type="AlphaFoldDB" id="A0A5B0MX63"/>
<dbReference type="Proteomes" id="UP000324748">
    <property type="component" value="Unassembled WGS sequence"/>
</dbReference>
<dbReference type="EMBL" id="VSWC01000131">
    <property type="protein sequence ID" value="KAA1081152.1"/>
    <property type="molecule type" value="Genomic_DNA"/>
</dbReference>
<keyword evidence="3" id="KW-1185">Reference proteome</keyword>
<organism evidence="1 3">
    <name type="scientific">Puccinia graminis f. sp. tritici</name>
    <dbReference type="NCBI Taxonomy" id="56615"/>
    <lineage>
        <taxon>Eukaryota</taxon>
        <taxon>Fungi</taxon>
        <taxon>Dikarya</taxon>
        <taxon>Basidiomycota</taxon>
        <taxon>Pucciniomycotina</taxon>
        <taxon>Pucciniomycetes</taxon>
        <taxon>Pucciniales</taxon>
        <taxon>Pucciniaceae</taxon>
        <taxon>Puccinia</taxon>
    </lineage>
</organism>
<evidence type="ECO:0000313" key="4">
    <source>
        <dbReference type="Proteomes" id="UP000325313"/>
    </source>
</evidence>
<dbReference type="EMBL" id="VDEP01000104">
    <property type="protein sequence ID" value="KAA1131313.1"/>
    <property type="molecule type" value="Genomic_DNA"/>
</dbReference>
<dbReference type="Proteomes" id="UP000325313">
    <property type="component" value="Unassembled WGS sequence"/>
</dbReference>
<name>A0A5B0MX63_PUCGR</name>
<evidence type="ECO:0000313" key="2">
    <source>
        <dbReference type="EMBL" id="KAA1131313.1"/>
    </source>
</evidence>
<reference evidence="3 4" key="1">
    <citation type="submission" date="2019-05" db="EMBL/GenBank/DDBJ databases">
        <title>Emergence of the Ug99 lineage of the wheat stem rust pathogen through somatic hybridization.</title>
        <authorList>
            <person name="Li F."/>
            <person name="Upadhyaya N.M."/>
            <person name="Sperschneider J."/>
            <person name="Matny O."/>
            <person name="Nguyen-Phuc H."/>
            <person name="Mago R."/>
            <person name="Raley C."/>
            <person name="Miller M.E."/>
            <person name="Silverstein K.A.T."/>
            <person name="Henningsen E."/>
            <person name="Hirsch C.D."/>
            <person name="Visser B."/>
            <person name="Pretorius Z.A."/>
            <person name="Steffenson B.J."/>
            <person name="Schwessinger B."/>
            <person name="Dodds P.N."/>
            <person name="Figueroa M."/>
        </authorList>
    </citation>
    <scope>NUCLEOTIDE SEQUENCE [LARGE SCALE GENOMIC DNA]</scope>
    <source>
        <strain evidence="1">21-0</strain>
        <strain evidence="2 4">Ug99</strain>
    </source>
</reference>
<gene>
    <name evidence="1" type="ORF">PGT21_030491</name>
    <name evidence="2" type="ORF">PGTUg99_031206</name>
</gene>
<evidence type="ECO:0000313" key="3">
    <source>
        <dbReference type="Proteomes" id="UP000324748"/>
    </source>
</evidence>
<proteinExistence type="predicted"/>
<protein>
    <submittedName>
        <fullName evidence="1">Uncharacterized protein</fullName>
    </submittedName>
</protein>
<accession>A0A5B0MX63</accession>
<sequence>MEESSGTLTDASADSYFRAQTADQEISEPVMKFLYNICCRIDPLSFPPATAKGIQPIE</sequence>